<dbReference type="Proteomes" id="UP000324611">
    <property type="component" value="Unassembled WGS sequence"/>
</dbReference>
<evidence type="ECO:0000259" key="1">
    <source>
        <dbReference type="SMART" id="SM01235"/>
    </source>
</evidence>
<organism evidence="2 3">
    <name type="scientific">Chitinophaga agrisoli</name>
    <dbReference type="NCBI Taxonomy" id="2607653"/>
    <lineage>
        <taxon>Bacteria</taxon>
        <taxon>Pseudomonadati</taxon>
        <taxon>Bacteroidota</taxon>
        <taxon>Chitinophagia</taxon>
        <taxon>Chitinophagales</taxon>
        <taxon>Chitinophagaceae</taxon>
        <taxon>Chitinophaga</taxon>
    </lineage>
</organism>
<evidence type="ECO:0000313" key="3">
    <source>
        <dbReference type="Proteomes" id="UP000324611"/>
    </source>
</evidence>
<dbReference type="Pfam" id="PF14376">
    <property type="entry name" value="Haem_bd"/>
    <property type="match status" value="1"/>
</dbReference>
<name>A0A5B2VSX7_9BACT</name>
<comment type="caution">
    <text evidence="2">The sequence shown here is derived from an EMBL/GenBank/DDBJ whole genome shotgun (WGS) entry which is preliminary data.</text>
</comment>
<dbReference type="RefSeq" id="WP_149839420.1">
    <property type="nucleotide sequence ID" value="NZ_VUOC01000003.1"/>
</dbReference>
<dbReference type="GO" id="GO:0020037">
    <property type="term" value="F:heme binding"/>
    <property type="evidence" value="ECO:0007669"/>
    <property type="project" value="InterPro"/>
</dbReference>
<dbReference type="InterPro" id="IPR025992">
    <property type="entry name" value="Haem-bd"/>
</dbReference>
<keyword evidence="3" id="KW-1185">Reference proteome</keyword>
<dbReference type="AlphaFoldDB" id="A0A5B2VSX7"/>
<accession>A0A5B2VSX7</accession>
<dbReference type="EMBL" id="VUOC01000003">
    <property type="protein sequence ID" value="KAA2241914.1"/>
    <property type="molecule type" value="Genomic_DNA"/>
</dbReference>
<dbReference type="Gene3D" id="3.50.70.20">
    <property type="entry name" value="Cytochrome P460"/>
    <property type="match status" value="1"/>
</dbReference>
<dbReference type="CDD" id="cd20753">
    <property type="entry name" value="cyt_P460_Mc-like"/>
    <property type="match status" value="1"/>
</dbReference>
<dbReference type="SMART" id="SM01235">
    <property type="entry name" value="Haem_bd"/>
    <property type="match status" value="1"/>
</dbReference>
<feature type="domain" description="Haem-binding" evidence="1">
    <location>
        <begin position="21"/>
        <end position="150"/>
    </location>
</feature>
<sequence>MNALPRKRPSKRGLLILGLLLLCFICMQFIRPELPRQPVTGDLQAPAEVKTLLQRACYDCHSNQTQLRWYDQLAPAYWRVAEHIKDGRKALNFSNWDSLTTVQQKGKLFECFSQIENGAMPLSDYAFVHREARLSKEDINTLKNYLGSMIHLPVADSAKLAAVNEQVQGFKGSARHISNVQPALNGIAYIPDYKNWQVVSTTDRIDNNTLRVIYGNDIAIKAIQEGHINPWPNGTIFAKVAWDQLQDADGNVHSGAFKQIEYMIKDDKKYASTGGWGWARWLTPQLKPYGKSITFSTECINCHRPMKDNDLVFTMPVKQ</sequence>
<reference evidence="2 3" key="1">
    <citation type="submission" date="2019-09" db="EMBL/GenBank/DDBJ databases">
        <title>Chitinophaga ginsengihumi sp. nov., isolated from soil of ginseng rhizosphere.</title>
        <authorList>
            <person name="Lee J."/>
        </authorList>
    </citation>
    <scope>NUCLEOTIDE SEQUENCE [LARGE SCALE GENOMIC DNA]</scope>
    <source>
        <strain evidence="2 3">BN140078</strain>
    </source>
</reference>
<gene>
    <name evidence="2" type="ORF">F0L74_18820</name>
</gene>
<dbReference type="Pfam" id="PF16694">
    <property type="entry name" value="Cytochrome_P460"/>
    <property type="match status" value="1"/>
</dbReference>
<proteinExistence type="predicted"/>
<evidence type="ECO:0000313" key="2">
    <source>
        <dbReference type="EMBL" id="KAA2241914.1"/>
    </source>
</evidence>
<dbReference type="InterPro" id="IPR032033">
    <property type="entry name" value="Cytochrome_P460"/>
</dbReference>
<reference evidence="2 3" key="2">
    <citation type="submission" date="2019-09" db="EMBL/GenBank/DDBJ databases">
        <authorList>
            <person name="Jin C."/>
        </authorList>
    </citation>
    <scope>NUCLEOTIDE SEQUENCE [LARGE SCALE GENOMIC DNA]</scope>
    <source>
        <strain evidence="2 3">BN140078</strain>
    </source>
</reference>
<dbReference type="SUPFAM" id="SSF46626">
    <property type="entry name" value="Cytochrome c"/>
    <property type="match status" value="1"/>
</dbReference>
<dbReference type="InterPro" id="IPR036909">
    <property type="entry name" value="Cyt_c-like_dom_sf"/>
</dbReference>
<protein>
    <submittedName>
        <fullName evidence="2">Cytochrome P460</fullName>
    </submittedName>
</protein>
<dbReference type="InterPro" id="IPR038142">
    <property type="entry name" value="Cytochrome_P460_sp"/>
</dbReference>
<dbReference type="GO" id="GO:0009055">
    <property type="term" value="F:electron transfer activity"/>
    <property type="evidence" value="ECO:0007669"/>
    <property type="project" value="InterPro"/>
</dbReference>